<reference evidence="1" key="1">
    <citation type="submission" date="2021-03" db="EMBL/GenBank/DDBJ databases">
        <title>Whole genome shotgun sequence of Actinoplanes auranticolor NBRC 12245.</title>
        <authorList>
            <person name="Komaki H."/>
            <person name="Tamura T."/>
        </authorList>
    </citation>
    <scope>NUCLEOTIDE SEQUENCE</scope>
    <source>
        <strain evidence="1">NBRC 12245</strain>
    </source>
</reference>
<comment type="caution">
    <text evidence="1">The sequence shown here is derived from an EMBL/GenBank/DDBJ whole genome shotgun (WGS) entry which is preliminary data.</text>
</comment>
<accession>A0A919S5K3</accession>
<dbReference type="Proteomes" id="UP000681340">
    <property type="component" value="Unassembled WGS sequence"/>
</dbReference>
<evidence type="ECO:0000313" key="1">
    <source>
        <dbReference type="EMBL" id="GIM65852.1"/>
    </source>
</evidence>
<gene>
    <name evidence="1" type="ORF">Aau02nite_20200</name>
</gene>
<dbReference type="InterPro" id="IPR015943">
    <property type="entry name" value="WD40/YVTN_repeat-like_dom_sf"/>
</dbReference>
<dbReference type="AlphaFoldDB" id="A0A919S5K3"/>
<dbReference type="SUPFAM" id="SSF50969">
    <property type="entry name" value="YVTN repeat-like/Quinoprotein amine dehydrogenase"/>
    <property type="match status" value="1"/>
</dbReference>
<evidence type="ECO:0000313" key="2">
    <source>
        <dbReference type="Proteomes" id="UP000681340"/>
    </source>
</evidence>
<dbReference type="EMBL" id="BOQL01000018">
    <property type="protein sequence ID" value="GIM65852.1"/>
    <property type="molecule type" value="Genomic_DNA"/>
</dbReference>
<sequence length="405" mass="42267">MVAADAAAGAVHVLRASDLRRTGSLAGLDVDVHAGTVVLPDGRVILADEHGTVHAVRIERAGRPVIERSAAIPTGGRDWAGAAWAAIDPSLRHYGVSSAYEDSPDQSVTVVDLQTFAVRQLPVTVDKVGDGYTELQVTFGGRPAQIVTAAGGKFRTYPLADVLAGRVPAATSSAPLGADNHGPAVSRRGDRHFSTTADGIDGVALPGAKLVGHASVAYSATRNVVQVWRPRWSSDDRTVWGSMNEDTGLAPAQWAEQRNHVHVLDTSAARSSLTKLPDGLPGRLALSTRYAAVTTLSPQGDVTTLIDADPRSATYRRVVGTVALAPLARGPVADRVPDDAETRFTAITPDGARAFVTSGGEGRITAVDTRTRAVSRTVTVPTPLTGGGYLTVVRLGAPVTDLVAR</sequence>
<keyword evidence="2" id="KW-1185">Reference proteome</keyword>
<organism evidence="1 2">
    <name type="scientific">Actinoplanes auranticolor</name>
    <dbReference type="NCBI Taxonomy" id="47988"/>
    <lineage>
        <taxon>Bacteria</taxon>
        <taxon>Bacillati</taxon>
        <taxon>Actinomycetota</taxon>
        <taxon>Actinomycetes</taxon>
        <taxon>Micromonosporales</taxon>
        <taxon>Micromonosporaceae</taxon>
        <taxon>Actinoplanes</taxon>
    </lineage>
</organism>
<name>A0A919S5K3_9ACTN</name>
<dbReference type="InterPro" id="IPR011044">
    <property type="entry name" value="Quino_amine_DH_bsu"/>
</dbReference>
<protein>
    <submittedName>
        <fullName evidence="1">Uncharacterized protein</fullName>
    </submittedName>
</protein>
<dbReference type="Gene3D" id="2.130.10.10">
    <property type="entry name" value="YVTN repeat-like/Quinoprotein amine dehydrogenase"/>
    <property type="match status" value="1"/>
</dbReference>
<proteinExistence type="predicted"/>